<dbReference type="AlphaFoldDB" id="A0AA95MTB4"/>
<feature type="transmembrane region" description="Helical" evidence="13">
    <location>
        <begin position="6"/>
        <end position="30"/>
    </location>
</feature>
<comment type="similarity">
    <text evidence="1 12">Belongs to the ATPase B chain family.</text>
</comment>
<dbReference type="CDD" id="cd06503">
    <property type="entry name" value="ATP-synt_Fo_b"/>
    <property type="match status" value="1"/>
</dbReference>
<evidence type="ECO:0000256" key="9">
    <source>
        <dbReference type="ARBA" id="ARBA00023310"/>
    </source>
</evidence>
<accession>A0AA95MTB4</accession>
<evidence type="ECO:0000256" key="8">
    <source>
        <dbReference type="ARBA" id="ARBA00023136"/>
    </source>
</evidence>
<gene>
    <name evidence="14" type="ORF">QNH39_07290</name>
</gene>
<evidence type="ECO:0000256" key="4">
    <source>
        <dbReference type="ARBA" id="ARBA00022692"/>
    </source>
</evidence>
<dbReference type="RefSeq" id="WP_066084027.1">
    <property type="nucleotide sequence ID" value="NZ_CP126114.1"/>
</dbReference>
<proteinExistence type="inferred from homology"/>
<dbReference type="Proteomes" id="UP001178288">
    <property type="component" value="Chromosome"/>
</dbReference>
<evidence type="ECO:0000256" key="5">
    <source>
        <dbReference type="ARBA" id="ARBA00022781"/>
    </source>
</evidence>
<dbReference type="Pfam" id="PF00430">
    <property type="entry name" value="ATP-synt_B"/>
    <property type="match status" value="1"/>
</dbReference>
<evidence type="ECO:0000256" key="7">
    <source>
        <dbReference type="ARBA" id="ARBA00023065"/>
    </source>
</evidence>
<keyword evidence="7 12" id="KW-0406">Ion transport</keyword>
<evidence type="ECO:0000256" key="11">
    <source>
        <dbReference type="ARBA" id="ARBA00037847"/>
    </source>
</evidence>
<comment type="subcellular location">
    <subcellularLocation>
        <location evidence="11">Endomembrane system</location>
        <topology evidence="11">Single-pass membrane protein</topology>
    </subcellularLocation>
</comment>
<dbReference type="PANTHER" id="PTHR33445:SF1">
    <property type="entry name" value="ATP SYNTHASE SUBUNIT B"/>
    <property type="match status" value="1"/>
</dbReference>
<protein>
    <submittedName>
        <fullName evidence="14">ATP synthase F0 subunit B</fullName>
    </submittedName>
</protein>
<name>A0AA95MTB4_9BACI</name>
<dbReference type="PANTHER" id="PTHR33445">
    <property type="entry name" value="ATP SYNTHASE SUBUNIT B', CHLOROPLASTIC"/>
    <property type="match status" value="1"/>
</dbReference>
<keyword evidence="4 12" id="KW-0812">Transmembrane</keyword>
<evidence type="ECO:0000256" key="13">
    <source>
        <dbReference type="SAM" id="Phobius"/>
    </source>
</evidence>
<evidence type="ECO:0000256" key="12">
    <source>
        <dbReference type="RuleBase" id="RU003848"/>
    </source>
</evidence>
<dbReference type="InterPro" id="IPR002146">
    <property type="entry name" value="ATP_synth_b/b'su_bac/chlpt"/>
</dbReference>
<dbReference type="InterPro" id="IPR050059">
    <property type="entry name" value="ATP_synthase_B_chain"/>
</dbReference>
<evidence type="ECO:0000256" key="10">
    <source>
        <dbReference type="ARBA" id="ARBA00025198"/>
    </source>
</evidence>
<organism evidence="14 15">
    <name type="scientific">Neobacillus novalis</name>
    <dbReference type="NCBI Taxonomy" id="220687"/>
    <lineage>
        <taxon>Bacteria</taxon>
        <taxon>Bacillati</taxon>
        <taxon>Bacillota</taxon>
        <taxon>Bacilli</taxon>
        <taxon>Bacillales</taxon>
        <taxon>Bacillaceae</taxon>
        <taxon>Neobacillus</taxon>
    </lineage>
</organism>
<keyword evidence="15" id="KW-1185">Reference proteome</keyword>
<evidence type="ECO:0000313" key="14">
    <source>
        <dbReference type="EMBL" id="WHY87625.1"/>
    </source>
</evidence>
<dbReference type="GO" id="GO:0046961">
    <property type="term" value="F:proton-transporting ATPase activity, rotational mechanism"/>
    <property type="evidence" value="ECO:0007669"/>
    <property type="project" value="TreeGrafter"/>
</dbReference>
<dbReference type="KEGG" id="nnv:QNH39_07290"/>
<evidence type="ECO:0000313" key="15">
    <source>
        <dbReference type="Proteomes" id="UP001178288"/>
    </source>
</evidence>
<evidence type="ECO:0000256" key="3">
    <source>
        <dbReference type="ARBA" id="ARBA00022547"/>
    </source>
</evidence>
<evidence type="ECO:0000256" key="6">
    <source>
        <dbReference type="ARBA" id="ARBA00022989"/>
    </source>
</evidence>
<keyword evidence="2 12" id="KW-0813">Transport</keyword>
<evidence type="ECO:0000256" key="1">
    <source>
        <dbReference type="ARBA" id="ARBA00005513"/>
    </source>
</evidence>
<comment type="function">
    <text evidence="10">F(1)F(0) ATP synthase produces ATP from ADP in the presence of a proton or sodium gradient. F-type ATPases consist of two structural domains, F(1) containing the extramembraneous catalytic core and F(0) containing the membrane proton channel, linked together by a central stalk and a peripheral stalk. During catalysis, ATP synthesis in the catalytic domain of F(1) is coupled via a rotary mechanism of the central stalk subunits to proton translocation.</text>
</comment>
<keyword evidence="9" id="KW-0066">ATP synthesis</keyword>
<evidence type="ECO:0000256" key="2">
    <source>
        <dbReference type="ARBA" id="ARBA00022448"/>
    </source>
</evidence>
<dbReference type="GO" id="GO:0045259">
    <property type="term" value="C:proton-transporting ATP synthase complex"/>
    <property type="evidence" value="ECO:0007669"/>
    <property type="project" value="UniProtKB-KW"/>
</dbReference>
<dbReference type="GO" id="GO:0015986">
    <property type="term" value="P:proton motive force-driven ATP synthesis"/>
    <property type="evidence" value="ECO:0007669"/>
    <property type="project" value="InterPro"/>
</dbReference>
<keyword evidence="3 12" id="KW-0138">CF(0)</keyword>
<sequence length="131" mass="15197">MGDITLFGIPISFGTMIYQAIIFTVLVFILKKLVLKKLVNILDNRKQHIENQLQLTEKYKFDAEKNLETSEIILKQARADSREIRKHSENEAKLILQEAKDKAKQILKEAKEEAFLSRSRSFTQKDQFKGA</sequence>
<reference evidence="14" key="1">
    <citation type="submission" date="2023-05" db="EMBL/GenBank/DDBJ databases">
        <title>Comparative genomics of Bacillaceae isolates and their secondary metabolite potential.</title>
        <authorList>
            <person name="Song L."/>
            <person name="Nielsen L.J."/>
            <person name="Mohite O."/>
            <person name="Xu X."/>
            <person name="Weber T."/>
            <person name="Kovacs A.T."/>
        </authorList>
    </citation>
    <scope>NUCLEOTIDE SEQUENCE</scope>
    <source>
        <strain evidence="14">XLM17</strain>
    </source>
</reference>
<keyword evidence="6 13" id="KW-1133">Transmembrane helix</keyword>
<keyword evidence="5 12" id="KW-0375">Hydrogen ion transport</keyword>
<dbReference type="GO" id="GO:0012505">
    <property type="term" value="C:endomembrane system"/>
    <property type="evidence" value="ECO:0007669"/>
    <property type="project" value="UniProtKB-SubCell"/>
</dbReference>
<keyword evidence="8 13" id="KW-0472">Membrane</keyword>
<dbReference type="EMBL" id="CP126114">
    <property type="protein sequence ID" value="WHY87625.1"/>
    <property type="molecule type" value="Genomic_DNA"/>
</dbReference>